<gene>
    <name evidence="8" type="primary">bma-hint-1</name>
    <name evidence="4 7" type="synonym">Bma-hint-1</name>
    <name evidence="8" type="ORF">Bm14038</name>
    <name evidence="5" type="ORF">BM_BM14038</name>
    <name evidence="4" type="ORF">BM_Bm14038</name>
</gene>
<dbReference type="EMBL" id="LN857023">
    <property type="protein sequence ID" value="CDQ01693.1"/>
    <property type="molecule type" value="Genomic_DNA"/>
</dbReference>
<reference evidence="7" key="4">
    <citation type="submission" date="2019-12" db="UniProtKB">
        <authorList>
            <consortium name="WormBaseParasite"/>
        </authorList>
    </citation>
    <scope>IDENTIFICATION</scope>
</reference>
<dbReference type="InterPro" id="IPR001310">
    <property type="entry name" value="Histidine_triad_HIT"/>
</dbReference>
<dbReference type="WBParaSite" id="Bm14038c.1">
    <property type="protein sequence ID" value="Bm14038c.1"/>
    <property type="gene ID" value="WBGene00234299"/>
</dbReference>
<reference evidence="4" key="2">
    <citation type="submission" date="2012-12" db="EMBL/GenBank/DDBJ databases">
        <authorList>
            <person name="Gao Y.W."/>
            <person name="Fan S.T."/>
            <person name="Sun H.T."/>
            <person name="Wang Z."/>
            <person name="Gao X.L."/>
            <person name="Li Y.G."/>
            <person name="Wang T.C."/>
            <person name="Zhang K."/>
            <person name="Xu W.W."/>
            <person name="Yu Z.J."/>
            <person name="Xia X.Z."/>
        </authorList>
    </citation>
    <scope>NUCLEOTIDE SEQUENCE</scope>
    <source>
        <strain evidence="4">FR3</strain>
    </source>
</reference>
<reference evidence="5" key="3">
    <citation type="submission" date="2019-04" db="EMBL/GenBank/DDBJ databases">
        <authorList>
            <person name="Howe K."/>
            <person name="Paulini M."/>
            <person name="Williams G."/>
        </authorList>
    </citation>
    <scope>NUCLEOTIDE SEQUENCE [LARGE SCALE GENOMIC DNA]</scope>
    <source>
        <strain evidence="5">FR3</strain>
    </source>
</reference>
<dbReference type="RefSeq" id="XP_042935492.1">
    <property type="nucleotide sequence ID" value="XM_043079558.1"/>
</dbReference>
<organism evidence="4">
    <name type="scientific">Brugia malayi</name>
    <name type="common">Filarial nematode worm</name>
    <dbReference type="NCBI Taxonomy" id="6279"/>
    <lineage>
        <taxon>Eukaryota</taxon>
        <taxon>Metazoa</taxon>
        <taxon>Ecdysozoa</taxon>
        <taxon>Nematoda</taxon>
        <taxon>Chromadorea</taxon>
        <taxon>Rhabditida</taxon>
        <taxon>Spirurina</taxon>
        <taxon>Spiruromorpha</taxon>
        <taxon>Filarioidea</taxon>
        <taxon>Onchocercidae</taxon>
        <taxon>Brugia</taxon>
    </lineage>
</organism>
<dbReference type="WormBase" id="Bm14038c">
    <property type="protein sequence ID" value="BM37324"/>
    <property type="gene ID" value="WBGene00234299"/>
    <property type="gene designation" value="Bma-hint-1"/>
</dbReference>
<keyword evidence="6" id="KW-1185">Reference proteome</keyword>
<dbReference type="GeneID" id="6106226"/>
<evidence type="ECO:0000313" key="7">
    <source>
        <dbReference type="WBParaSite" id="Bm14038c.1"/>
    </source>
</evidence>
<dbReference type="InterPro" id="IPR011146">
    <property type="entry name" value="HIT-like"/>
</dbReference>
<dbReference type="InterPro" id="IPR019808">
    <property type="entry name" value="Histidine_triad_CS"/>
</dbReference>
<evidence type="ECO:0000313" key="6">
    <source>
        <dbReference type="Proteomes" id="UP000006672"/>
    </source>
</evidence>
<dbReference type="InterPro" id="IPR036265">
    <property type="entry name" value="HIT-like_sf"/>
</dbReference>
<dbReference type="PANTHER" id="PTHR23089">
    <property type="entry name" value="HISTIDINE TRIAD HIT PROTEIN"/>
    <property type="match status" value="1"/>
</dbReference>
<evidence type="ECO:0000256" key="2">
    <source>
        <dbReference type="PIRSR" id="PIRSR601310-3"/>
    </source>
</evidence>
<feature type="domain" description="HIT" evidence="3">
    <location>
        <begin position="2"/>
        <end position="59"/>
    </location>
</feature>
<evidence type="ECO:0000313" key="5">
    <source>
        <dbReference type="EMBL" id="VIO95150.1"/>
    </source>
</evidence>
<evidence type="ECO:0000313" key="4">
    <source>
        <dbReference type="EMBL" id="CDQ01693.1"/>
    </source>
</evidence>
<dbReference type="Gene3D" id="3.30.428.10">
    <property type="entry name" value="HIT-like"/>
    <property type="match status" value="1"/>
</dbReference>
<feature type="short sequence motif" description="Histidine triad motif" evidence="2">
    <location>
        <begin position="49"/>
        <end position="53"/>
    </location>
</feature>
<dbReference type="OrthoDB" id="672793at2759"/>
<feature type="active site" description="Tele-AMP-histidine intermediate" evidence="1">
    <location>
        <position position="51"/>
    </location>
</feature>
<accession>A0A4E9FJX1</accession>
<sequence>MLQDVEDQDETILGKLLVAAAKTASKLGLEDGYRVVINNGKHGCQSVYHLHVHVMGGRQLGWPPT</sequence>
<evidence type="ECO:0000256" key="1">
    <source>
        <dbReference type="PIRSR" id="PIRSR601310-1"/>
    </source>
</evidence>
<dbReference type="STRING" id="6279.A0A0K0J018"/>
<dbReference type="EMBL" id="CAAKNF010000194">
    <property type="protein sequence ID" value="VIO95150.1"/>
    <property type="molecule type" value="Genomic_DNA"/>
</dbReference>
<proteinExistence type="predicted"/>
<evidence type="ECO:0000259" key="3">
    <source>
        <dbReference type="Pfam" id="PF01230"/>
    </source>
</evidence>
<evidence type="ECO:0000313" key="8">
    <source>
        <dbReference type="WormBase" id="Bm14038c"/>
    </source>
</evidence>
<accession>A0A0K0J018</accession>
<protein>
    <submittedName>
        <fullName evidence="5 7">Hypothetical HIT-like protein F21C3.3, putative</fullName>
    </submittedName>
    <submittedName>
        <fullName evidence="4">BMA-HINT-1, isoform c</fullName>
    </submittedName>
</protein>
<dbReference type="AlphaFoldDB" id="A0A0K0J018"/>
<reference evidence="4 6" key="1">
    <citation type="journal article" date="2007" name="Science">
        <title>Draft genome of the filarial nematode parasite Brugia malayi.</title>
        <authorList>
            <person name="Ghedin E."/>
            <person name="Wang S."/>
            <person name="Spiro D."/>
            <person name="Caler E."/>
            <person name="Zhao Q."/>
            <person name="Crabtree J."/>
            <person name="Allen J.E."/>
            <person name="Delcher A.L."/>
            <person name="Guiliano D.B."/>
            <person name="Miranda-Saavedra D."/>
            <person name="Angiuoli S.V."/>
            <person name="Creasy T."/>
            <person name="Amedeo P."/>
            <person name="Haas B."/>
            <person name="El-Sayed N.M."/>
            <person name="Wortman J.R."/>
            <person name="Feldblyum T."/>
            <person name="Tallon L."/>
            <person name="Schatz M."/>
            <person name="Shumway M."/>
            <person name="Koo H."/>
            <person name="Salzberg S.L."/>
            <person name="Schobel S."/>
            <person name="Pertea M."/>
            <person name="Pop M."/>
            <person name="White O."/>
            <person name="Barton G.J."/>
            <person name="Carlow C.K."/>
            <person name="Crawford M.J."/>
            <person name="Daub J."/>
            <person name="Dimmic M.W."/>
            <person name="Estes C.F."/>
            <person name="Foster J.M."/>
            <person name="Ganatra M."/>
            <person name="Gregory W.F."/>
            <person name="Johnson N.M."/>
            <person name="Jin J."/>
            <person name="Komuniecki R."/>
            <person name="Korf I."/>
            <person name="Kumar S."/>
            <person name="Laney S."/>
            <person name="Li B.W."/>
            <person name="Li W."/>
            <person name="Lindblom T.H."/>
            <person name="Lustigman S."/>
            <person name="Ma D."/>
            <person name="Maina C.V."/>
            <person name="Martin D.M."/>
            <person name="McCarter J.P."/>
            <person name="McReynolds L."/>
            <person name="Mitreva M."/>
            <person name="Nutman T.B."/>
            <person name="Parkinson J."/>
            <person name="Peregrin-Alvarez J.M."/>
            <person name="Poole C."/>
            <person name="Ren Q."/>
            <person name="Saunders L."/>
            <person name="Sluder A.E."/>
            <person name="Smith K."/>
            <person name="Stanke M."/>
            <person name="Unnasch T.R."/>
            <person name="Ware J."/>
            <person name="Wei A.D."/>
            <person name="Weil G."/>
            <person name="Williams D.J."/>
            <person name="Zhang Y."/>
            <person name="Williams S.A."/>
            <person name="Fraser-Liggett C."/>
            <person name="Slatko B."/>
            <person name="Blaxter M.L."/>
            <person name="Scott A.L."/>
        </authorList>
    </citation>
    <scope>NUCLEOTIDE SEQUENCE</scope>
    <source>
        <strain evidence="4 6">FR3</strain>
    </source>
</reference>
<dbReference type="GO" id="GO:0003824">
    <property type="term" value="F:catalytic activity"/>
    <property type="evidence" value="ECO:0007669"/>
    <property type="project" value="InterPro"/>
</dbReference>
<dbReference type="PROSITE" id="PS00892">
    <property type="entry name" value="HIT_1"/>
    <property type="match status" value="1"/>
</dbReference>
<dbReference type="Proteomes" id="UP000006672">
    <property type="component" value="Unassembled WGS sequence"/>
</dbReference>
<name>A0A0K0J018_BRUMA</name>
<dbReference type="Pfam" id="PF01230">
    <property type="entry name" value="HIT"/>
    <property type="match status" value="1"/>
</dbReference>
<dbReference type="SUPFAM" id="SSF54197">
    <property type="entry name" value="HIT-like"/>
    <property type="match status" value="1"/>
</dbReference>